<evidence type="ECO:0000256" key="2">
    <source>
        <dbReference type="SAM" id="Phobius"/>
    </source>
</evidence>
<keyword evidence="2" id="KW-0812">Transmembrane</keyword>
<evidence type="ECO:0000256" key="1">
    <source>
        <dbReference type="SAM" id="MobiDB-lite"/>
    </source>
</evidence>
<feature type="transmembrane region" description="Helical" evidence="2">
    <location>
        <begin position="145"/>
        <end position="164"/>
    </location>
</feature>
<feature type="transmembrane region" description="Helical" evidence="2">
    <location>
        <begin position="50"/>
        <end position="71"/>
    </location>
</feature>
<protein>
    <submittedName>
        <fullName evidence="3">DUF817 domain-containing protein</fullName>
    </submittedName>
</protein>
<feature type="transmembrane region" description="Helical" evidence="2">
    <location>
        <begin position="196"/>
        <end position="219"/>
    </location>
</feature>
<gene>
    <name evidence="3" type="ORF">H9815_08510</name>
</gene>
<feature type="region of interest" description="Disordered" evidence="1">
    <location>
        <begin position="264"/>
        <end position="307"/>
    </location>
</feature>
<sequence>MLAAETSRRSRATHAVGQLFRFAWVELQCCLFPLAIFAGLALSAVLPLPIARYDALLVYAVGVTVVFALLGLETRREVAIIAVFHLVGLALEIFKVHVGSWSYPDEGVLRVGGVPLYSGFMYAAVASYICQAFRRLRLRVVGLRPVSTAVLAVAAYVNFFSHHVLPDLRWAIAAGFVLALWGCTVAFTVGRRRYRMPLAVSFVLIGFFLWVAENAGTLLGAWSYPNQAEIWEMVHTGKWGSWALLVSLSFMLVAVLKTRDGAVRTRRRRSRTAPHRLGDQTRARRPRGARARRSTGPPAPDQRISSA</sequence>
<dbReference type="Proteomes" id="UP000824037">
    <property type="component" value="Unassembled WGS sequence"/>
</dbReference>
<reference evidence="3" key="2">
    <citation type="submission" date="2021-04" db="EMBL/GenBank/DDBJ databases">
        <authorList>
            <person name="Gilroy R."/>
        </authorList>
    </citation>
    <scope>NUCLEOTIDE SEQUENCE</scope>
    <source>
        <strain evidence="3">ChiGjej4B4-7305</strain>
    </source>
</reference>
<dbReference type="AlphaFoldDB" id="A0A9D2EEH0"/>
<dbReference type="EMBL" id="DXBY01000145">
    <property type="protein sequence ID" value="HIZ35807.1"/>
    <property type="molecule type" value="Genomic_DNA"/>
</dbReference>
<dbReference type="PIRSF" id="PIRSF009141">
    <property type="entry name" value="UCP009141"/>
    <property type="match status" value="1"/>
</dbReference>
<feature type="transmembrane region" description="Helical" evidence="2">
    <location>
        <begin position="114"/>
        <end position="133"/>
    </location>
</feature>
<evidence type="ECO:0000313" key="3">
    <source>
        <dbReference type="EMBL" id="HIZ35807.1"/>
    </source>
</evidence>
<comment type="caution">
    <text evidence="3">The sequence shown here is derived from an EMBL/GenBank/DDBJ whole genome shotgun (WGS) entry which is preliminary data.</text>
</comment>
<feature type="transmembrane region" description="Helical" evidence="2">
    <location>
        <begin position="78"/>
        <end position="94"/>
    </location>
</feature>
<accession>A0A9D2EEH0</accession>
<keyword evidence="2" id="KW-1133">Transmembrane helix</keyword>
<feature type="compositionally biased region" description="Basic residues" evidence="1">
    <location>
        <begin position="264"/>
        <end position="274"/>
    </location>
</feature>
<feature type="transmembrane region" description="Helical" evidence="2">
    <location>
        <begin position="170"/>
        <end position="189"/>
    </location>
</feature>
<feature type="transmembrane region" description="Helical" evidence="2">
    <location>
        <begin position="239"/>
        <end position="258"/>
    </location>
</feature>
<name>A0A9D2EEH0_9MICO</name>
<dbReference type="Pfam" id="PF05675">
    <property type="entry name" value="DUF817"/>
    <property type="match status" value="1"/>
</dbReference>
<proteinExistence type="predicted"/>
<feature type="transmembrane region" description="Helical" evidence="2">
    <location>
        <begin position="21"/>
        <end position="44"/>
    </location>
</feature>
<keyword evidence="2" id="KW-0472">Membrane</keyword>
<organism evidence="3 4">
    <name type="scientific">Candidatus Ruania gallistercoris</name>
    <dbReference type="NCBI Taxonomy" id="2838746"/>
    <lineage>
        <taxon>Bacteria</taxon>
        <taxon>Bacillati</taxon>
        <taxon>Actinomycetota</taxon>
        <taxon>Actinomycetes</taxon>
        <taxon>Micrococcales</taxon>
        <taxon>Ruaniaceae</taxon>
        <taxon>Ruania</taxon>
    </lineage>
</organism>
<feature type="compositionally biased region" description="Basic residues" evidence="1">
    <location>
        <begin position="283"/>
        <end position="293"/>
    </location>
</feature>
<reference evidence="3" key="1">
    <citation type="journal article" date="2021" name="PeerJ">
        <title>Extensive microbial diversity within the chicken gut microbiome revealed by metagenomics and culture.</title>
        <authorList>
            <person name="Gilroy R."/>
            <person name="Ravi A."/>
            <person name="Getino M."/>
            <person name="Pursley I."/>
            <person name="Horton D.L."/>
            <person name="Alikhan N.F."/>
            <person name="Baker D."/>
            <person name="Gharbi K."/>
            <person name="Hall N."/>
            <person name="Watson M."/>
            <person name="Adriaenssens E.M."/>
            <person name="Foster-Nyarko E."/>
            <person name="Jarju S."/>
            <person name="Secka A."/>
            <person name="Antonio M."/>
            <person name="Oren A."/>
            <person name="Chaudhuri R.R."/>
            <person name="La Ragione R."/>
            <person name="Hildebrand F."/>
            <person name="Pallen M.J."/>
        </authorList>
    </citation>
    <scope>NUCLEOTIDE SEQUENCE</scope>
    <source>
        <strain evidence="3">ChiGjej4B4-7305</strain>
    </source>
</reference>
<dbReference type="InterPro" id="IPR008535">
    <property type="entry name" value="DUF817"/>
</dbReference>
<evidence type="ECO:0000313" key="4">
    <source>
        <dbReference type="Proteomes" id="UP000824037"/>
    </source>
</evidence>